<evidence type="ECO:0000313" key="2">
    <source>
        <dbReference type="Proteomes" id="UP000199136"/>
    </source>
</evidence>
<sequence>MDHIEKVLNVQYVFVLVKNDAEIELKIDQEDFILNADDELDIPLEMILRKNHLTLTDLYTMNVQKLLFVRKDDGHSITLKQICLDINL</sequence>
<dbReference type="AlphaFoldDB" id="A0A1I5XK38"/>
<organism evidence="1 2">
    <name type="scientific">Desemzia incerta</name>
    <dbReference type="NCBI Taxonomy" id="82801"/>
    <lineage>
        <taxon>Bacteria</taxon>
        <taxon>Bacillati</taxon>
        <taxon>Bacillota</taxon>
        <taxon>Bacilli</taxon>
        <taxon>Lactobacillales</taxon>
        <taxon>Carnobacteriaceae</taxon>
        <taxon>Desemzia</taxon>
    </lineage>
</organism>
<dbReference type="RefSeq" id="WP_092480490.1">
    <property type="nucleotide sequence ID" value="NZ_FOXW01000005.1"/>
</dbReference>
<dbReference type="EMBL" id="FOXW01000005">
    <property type="protein sequence ID" value="SFQ32351.1"/>
    <property type="molecule type" value="Genomic_DNA"/>
</dbReference>
<keyword evidence="2" id="KW-1185">Reference proteome</keyword>
<evidence type="ECO:0000313" key="1">
    <source>
        <dbReference type="EMBL" id="SFQ32351.1"/>
    </source>
</evidence>
<gene>
    <name evidence="1" type="ORF">SAMN04488506_1445</name>
</gene>
<dbReference type="OrthoDB" id="2156870at2"/>
<proteinExistence type="predicted"/>
<accession>A0A1I5XK38</accession>
<protein>
    <submittedName>
        <fullName evidence="1">Uncharacterized protein</fullName>
    </submittedName>
</protein>
<reference evidence="1 2" key="1">
    <citation type="submission" date="2016-10" db="EMBL/GenBank/DDBJ databases">
        <authorList>
            <person name="de Groot N.N."/>
        </authorList>
    </citation>
    <scope>NUCLEOTIDE SEQUENCE [LARGE SCALE GENOMIC DNA]</scope>
    <source>
        <strain evidence="1 2">DSM 20581</strain>
    </source>
</reference>
<name>A0A1I5XK38_9LACT</name>
<dbReference type="Proteomes" id="UP000199136">
    <property type="component" value="Unassembled WGS sequence"/>
</dbReference>